<name>A0A068NTM5_FIMGI</name>
<dbReference type="HOGENOM" id="CLU_042628_6_0_0"/>
<dbReference type="KEGG" id="fgi:OP10G_3428"/>
<dbReference type="eggNOG" id="COG0852">
    <property type="taxonomic scope" value="Bacteria"/>
</dbReference>
<dbReference type="GO" id="GO:0008137">
    <property type="term" value="F:NADH dehydrogenase (ubiquinone) activity"/>
    <property type="evidence" value="ECO:0007669"/>
    <property type="project" value="InterPro"/>
</dbReference>
<dbReference type="AlphaFoldDB" id="A0A068NTM5"/>
<gene>
    <name evidence="4" type="ORF">OP10G_3428</name>
</gene>
<dbReference type="SUPFAM" id="SSF143243">
    <property type="entry name" value="Nqo5-like"/>
    <property type="match status" value="1"/>
</dbReference>
<evidence type="ECO:0000259" key="3">
    <source>
        <dbReference type="Pfam" id="PF00329"/>
    </source>
</evidence>
<evidence type="ECO:0000256" key="1">
    <source>
        <dbReference type="ARBA" id="ARBA00007569"/>
    </source>
</evidence>
<protein>
    <submittedName>
        <fullName evidence="4">NADH dehydrogenase subunit C</fullName>
    </submittedName>
</protein>
<dbReference type="PANTHER" id="PTHR10884:SF14">
    <property type="entry name" value="NADH DEHYDROGENASE [UBIQUINONE] IRON-SULFUR PROTEIN 3, MITOCHONDRIAL"/>
    <property type="match status" value="1"/>
</dbReference>
<proteinExistence type="inferred from homology"/>
<keyword evidence="5" id="KW-1185">Reference proteome</keyword>
<dbReference type="STRING" id="661478.OP10G_3428"/>
<feature type="region of interest" description="Disordered" evidence="2">
    <location>
        <begin position="178"/>
        <end position="202"/>
    </location>
</feature>
<dbReference type="EMBL" id="CP007139">
    <property type="protein sequence ID" value="AIE86796.1"/>
    <property type="molecule type" value="Genomic_DNA"/>
</dbReference>
<evidence type="ECO:0000256" key="2">
    <source>
        <dbReference type="SAM" id="MobiDB-lite"/>
    </source>
</evidence>
<organism evidence="4 5">
    <name type="scientific">Fimbriimonas ginsengisoli Gsoil 348</name>
    <dbReference type="NCBI Taxonomy" id="661478"/>
    <lineage>
        <taxon>Bacteria</taxon>
        <taxon>Bacillati</taxon>
        <taxon>Armatimonadota</taxon>
        <taxon>Fimbriimonadia</taxon>
        <taxon>Fimbriimonadales</taxon>
        <taxon>Fimbriimonadaceae</taxon>
        <taxon>Fimbriimonas</taxon>
    </lineage>
</organism>
<dbReference type="InterPro" id="IPR001268">
    <property type="entry name" value="NADH_UbQ_OxRdtase_30kDa_su"/>
</dbReference>
<dbReference type="InterPro" id="IPR037232">
    <property type="entry name" value="NADH_quin_OxRdtase_su_C/D-like"/>
</dbReference>
<feature type="compositionally biased region" description="Basic and acidic residues" evidence="2">
    <location>
        <begin position="188"/>
        <end position="202"/>
    </location>
</feature>
<dbReference type="Gene3D" id="3.30.460.80">
    <property type="entry name" value="NADH:ubiquinone oxidoreductase, 30kDa subunit"/>
    <property type="match status" value="1"/>
</dbReference>
<sequence>MPYPMVGEERLEVVRIREQFGEALLKVKEFRGETYLCVDKARLPEIARFLKEDPELQYEYFVECLGVDYSQWEQERDFSERFEVVYNLMSLKHAARIFLKVGVDDGQTVPSLIELFLGAEYPEREVQDLYGIVFEGNRAHPGERFLLPDDWIGFPLRKEYPLGGEDVLFDRGQRGPAVEDVSMPHAGESFEGKTGSEDVSGR</sequence>
<feature type="domain" description="NADH:ubiquinone oxidoreductase 30kDa subunit" evidence="3">
    <location>
        <begin position="37"/>
        <end position="165"/>
    </location>
</feature>
<evidence type="ECO:0000313" key="5">
    <source>
        <dbReference type="Proteomes" id="UP000027982"/>
    </source>
</evidence>
<dbReference type="Proteomes" id="UP000027982">
    <property type="component" value="Chromosome"/>
</dbReference>
<dbReference type="RefSeq" id="WP_052547808.1">
    <property type="nucleotide sequence ID" value="NZ_CP007139.1"/>
</dbReference>
<evidence type="ECO:0000313" key="4">
    <source>
        <dbReference type="EMBL" id="AIE86796.1"/>
    </source>
</evidence>
<accession>A0A068NTM5</accession>
<dbReference type="PANTHER" id="PTHR10884">
    <property type="entry name" value="NADH DEHYDROGENASE UBIQUINONE IRON-SULFUR PROTEIN 3"/>
    <property type="match status" value="1"/>
</dbReference>
<dbReference type="Pfam" id="PF00329">
    <property type="entry name" value="Complex1_30kDa"/>
    <property type="match status" value="1"/>
</dbReference>
<comment type="similarity">
    <text evidence="1">Belongs to the complex I 30 kDa subunit family.</text>
</comment>
<reference evidence="4 5" key="1">
    <citation type="journal article" date="2014" name="PLoS ONE">
        <title>The first complete genome sequence of the class fimbriimonadia in the phylum armatimonadetes.</title>
        <authorList>
            <person name="Hu Z.Y."/>
            <person name="Wang Y.Z."/>
            <person name="Im W.T."/>
            <person name="Wang S.Y."/>
            <person name="Zhao G.P."/>
            <person name="Zheng H.J."/>
            <person name="Quan Z.X."/>
        </authorList>
    </citation>
    <scope>NUCLEOTIDE SEQUENCE [LARGE SCALE GENOMIC DNA]</scope>
    <source>
        <strain evidence="4">Gsoil 348</strain>
    </source>
</reference>